<reference evidence="2 3" key="1">
    <citation type="journal article" date="2023" name="Antonie Van Leeuwenhoek">
        <title>Flavobacterium potami sp. nov., a multi-metal resistance genes harbouring bacterium isolated from shallow river silt.</title>
        <authorList>
            <person name="Li S."/>
            <person name="Mao S."/>
            <person name="Mu W."/>
            <person name="Guo B."/>
            <person name="Li C."/>
            <person name="Zhu Q."/>
            <person name="Hou X."/>
            <person name="Zhao Y."/>
            <person name="Wei S."/>
            <person name="Liu H."/>
            <person name="Liu A."/>
        </authorList>
    </citation>
    <scope>NUCLEOTIDE SEQUENCE [LARGE SCALE GENOMIC DNA]</scope>
    <source>
        <strain evidence="2 3">17A</strain>
    </source>
</reference>
<evidence type="ECO:0008006" key="4">
    <source>
        <dbReference type="Google" id="ProtNLM"/>
    </source>
</evidence>
<gene>
    <name evidence="2" type="ORF">K6T82_18110</name>
</gene>
<feature type="compositionally biased region" description="Basic and acidic residues" evidence="1">
    <location>
        <begin position="434"/>
        <end position="448"/>
    </location>
</feature>
<evidence type="ECO:0000313" key="3">
    <source>
        <dbReference type="Proteomes" id="UP001139366"/>
    </source>
</evidence>
<dbReference type="EMBL" id="JAINUY010000006">
    <property type="protein sequence ID" value="MBZ4036690.1"/>
    <property type="molecule type" value="Genomic_DNA"/>
</dbReference>
<accession>A0A9X1HDE4</accession>
<evidence type="ECO:0000256" key="1">
    <source>
        <dbReference type="SAM" id="MobiDB-lite"/>
    </source>
</evidence>
<evidence type="ECO:0000313" key="2">
    <source>
        <dbReference type="EMBL" id="MBZ4036690.1"/>
    </source>
</evidence>
<dbReference type="AlphaFoldDB" id="A0A9X1HDE4"/>
<organism evidence="2 3">
    <name type="scientific">Flavobacterium potami</name>
    <dbReference type="NCBI Taxonomy" id="2872310"/>
    <lineage>
        <taxon>Bacteria</taxon>
        <taxon>Pseudomonadati</taxon>
        <taxon>Bacteroidota</taxon>
        <taxon>Flavobacteriia</taxon>
        <taxon>Flavobacteriales</taxon>
        <taxon>Flavobacteriaceae</taxon>
        <taxon>Flavobacterium</taxon>
    </lineage>
</organism>
<feature type="region of interest" description="Disordered" evidence="1">
    <location>
        <begin position="434"/>
        <end position="466"/>
    </location>
</feature>
<protein>
    <recommendedName>
        <fullName evidence="4">Protein SirB1 N-terminal domain-containing protein</fullName>
    </recommendedName>
</protein>
<keyword evidence="3" id="KW-1185">Reference proteome</keyword>
<proteinExistence type="predicted"/>
<sequence length="466" mass="53846">MKNNNNFSVLQNSFKVIFIVLSFATHMNGQSLPTPSLPIIVPAVPTLKPQGMDNFLTPSNTPPSSGSNYQNQQNQRIMDEVNQNEKLREQTMQGIQADIAQFGGTPLYDLPSWSTAPGAEHYRSVFDKMLAVNVDNYSIKDINFQIENAYFKNQLSKEEFDRNIKQTADFILAKMKDRNLDKNSNTAKNFMLFEFFTQPMEVKGFKEKHFPIKYDFEDYWGRENWAKMFVTKLLKTNTGQCHSMPLLYLILAEAINAEAYLAISPNHSYIKFQDEKGKWYNLELTNGMLTVPSFILNNGYITAEAIQNKIYMQNLTKQQLLSQFYTDLASGYVHKFGYDEFVENVINKALELYPTSINANMVKANLNTERLQYVVKTLGIDTTTQQGREKILNYPHAVEILKQMQIQYKVIDELGFQYMPADAYERWLGSLKNEKNKQDSEREKEQLKRLSKALKNSNNKINKNKT</sequence>
<feature type="compositionally biased region" description="Low complexity" evidence="1">
    <location>
        <begin position="453"/>
        <end position="466"/>
    </location>
</feature>
<comment type="caution">
    <text evidence="2">The sequence shown here is derived from an EMBL/GenBank/DDBJ whole genome shotgun (WGS) entry which is preliminary data.</text>
</comment>
<dbReference type="RefSeq" id="WP_223708767.1">
    <property type="nucleotide sequence ID" value="NZ_JAINUY010000006.1"/>
</dbReference>
<dbReference type="Proteomes" id="UP001139366">
    <property type="component" value="Unassembled WGS sequence"/>
</dbReference>
<name>A0A9X1HDE4_9FLAO</name>